<proteinExistence type="predicted"/>
<dbReference type="Pfam" id="PF01370">
    <property type="entry name" value="Epimerase"/>
    <property type="match status" value="1"/>
</dbReference>
<reference evidence="2 3" key="2">
    <citation type="submission" date="2015-05" db="EMBL/GenBank/DDBJ databases">
        <authorList>
            <person name="Morales-Cruz A."/>
            <person name="Amrine K.C."/>
            <person name="Cantu D."/>
        </authorList>
    </citation>
    <scope>NUCLEOTIDE SEQUENCE [LARGE SCALE GENOMIC DNA]</scope>
    <source>
        <strain evidence="2">DA912</strain>
    </source>
</reference>
<dbReference type="InterPro" id="IPR051783">
    <property type="entry name" value="NAD(P)-dependent_oxidoreduct"/>
</dbReference>
<dbReference type="STRING" id="1214573.A0A0G2HN34"/>
<protein>
    <submittedName>
        <fullName evidence="2">Putative nucleoside-diphosphate-sugar epimerase</fullName>
    </submittedName>
</protein>
<dbReference type="AlphaFoldDB" id="A0A0G2HN34"/>
<dbReference type="Gene3D" id="3.40.50.720">
    <property type="entry name" value="NAD(P)-binding Rossmann-like Domain"/>
    <property type="match status" value="2"/>
</dbReference>
<dbReference type="SUPFAM" id="SSF51735">
    <property type="entry name" value="NAD(P)-binding Rossmann-fold domains"/>
    <property type="match status" value="1"/>
</dbReference>
<comment type="caution">
    <text evidence="2">The sequence shown here is derived from an EMBL/GenBank/DDBJ whole genome shotgun (WGS) entry which is preliminary data.</text>
</comment>
<dbReference type="Proteomes" id="UP000034680">
    <property type="component" value="Unassembled WGS sequence"/>
</dbReference>
<sequence length="350" mass="38020">MAPKIFLTGVTGYIGGDAFYALEKKHPDYDYTLLVRNEDRGKEVQVKYPKAKLVYGSLDDSAVIEKAAAEADIVVHTAQSADDVPSAKAIAKGIAAGHTAEKPGAYIHVCGTGMLTWRDTQDDRYGEAPHPDEKYDDIADVGKITSLPDKAIHRDVDKIVLAANDTGAVKTAVVGPPCICGPGRGPVNTRSIQVYDLAKFTLKNGFAPVIGKGLTEWDFIHVHDLADLIVDLVESAQDPKKINDPEFFGAHGYYFCEAGAFKWGDVAKWVAEEMVKQGFMAEPKVEVTTLDNTRDQGLWSSVTWGINSKSFANRARKNLGWEPTRGSIEDAIAEIVASEAKRLGIKPQAS</sequence>
<dbReference type="InterPro" id="IPR036291">
    <property type="entry name" value="NAD(P)-bd_dom_sf"/>
</dbReference>
<dbReference type="PANTHER" id="PTHR48079:SF6">
    <property type="entry name" value="NAD(P)-BINDING DOMAIN-CONTAINING PROTEIN-RELATED"/>
    <property type="match status" value="1"/>
</dbReference>
<feature type="domain" description="NAD-dependent epimerase/dehydratase" evidence="1">
    <location>
        <begin position="5"/>
        <end position="242"/>
    </location>
</feature>
<dbReference type="PANTHER" id="PTHR48079">
    <property type="entry name" value="PROTEIN YEEZ"/>
    <property type="match status" value="1"/>
</dbReference>
<accession>A0A0G2HN34</accession>
<dbReference type="InterPro" id="IPR001509">
    <property type="entry name" value="Epimerase_deHydtase"/>
</dbReference>
<name>A0A0G2HN34_9PEZI</name>
<organism evidence="2 3">
    <name type="scientific">Diaporthe ampelina</name>
    <dbReference type="NCBI Taxonomy" id="1214573"/>
    <lineage>
        <taxon>Eukaryota</taxon>
        <taxon>Fungi</taxon>
        <taxon>Dikarya</taxon>
        <taxon>Ascomycota</taxon>
        <taxon>Pezizomycotina</taxon>
        <taxon>Sordariomycetes</taxon>
        <taxon>Sordariomycetidae</taxon>
        <taxon>Diaporthales</taxon>
        <taxon>Diaporthaceae</taxon>
        <taxon>Diaporthe</taxon>
    </lineage>
</organism>
<dbReference type="GO" id="GO:0004029">
    <property type="term" value="F:aldehyde dehydrogenase (NAD+) activity"/>
    <property type="evidence" value="ECO:0007669"/>
    <property type="project" value="TreeGrafter"/>
</dbReference>
<reference evidence="2 3" key="1">
    <citation type="submission" date="2015-05" db="EMBL/GenBank/DDBJ databases">
        <title>Distinctive expansion of gene families associated with plant cell wall degradation and secondary metabolism in the genomes of grapevine trunk pathogens.</title>
        <authorList>
            <person name="Lawrence D.P."/>
            <person name="Travadon R."/>
            <person name="Rolshausen P.E."/>
            <person name="Baumgartner K."/>
        </authorList>
    </citation>
    <scope>NUCLEOTIDE SEQUENCE [LARGE SCALE GENOMIC DNA]</scope>
    <source>
        <strain evidence="2">DA912</strain>
    </source>
</reference>
<dbReference type="EMBL" id="LCUC01000652">
    <property type="protein sequence ID" value="KKY29680.1"/>
    <property type="molecule type" value="Genomic_DNA"/>
</dbReference>
<dbReference type="OrthoDB" id="2130169at2759"/>
<keyword evidence="3" id="KW-1185">Reference proteome</keyword>
<evidence type="ECO:0000313" key="3">
    <source>
        <dbReference type="Proteomes" id="UP000034680"/>
    </source>
</evidence>
<dbReference type="GO" id="GO:0005737">
    <property type="term" value="C:cytoplasm"/>
    <property type="evidence" value="ECO:0007669"/>
    <property type="project" value="TreeGrafter"/>
</dbReference>
<evidence type="ECO:0000259" key="1">
    <source>
        <dbReference type="Pfam" id="PF01370"/>
    </source>
</evidence>
<gene>
    <name evidence="2" type="ORF">UCDDA912_g10387</name>
</gene>
<evidence type="ECO:0000313" key="2">
    <source>
        <dbReference type="EMBL" id="KKY29680.1"/>
    </source>
</evidence>